<feature type="repeat" description="Solcar" evidence="10">
    <location>
        <begin position="16"/>
        <end position="94"/>
    </location>
</feature>
<evidence type="ECO:0000256" key="4">
    <source>
        <dbReference type="ARBA" id="ARBA00022692"/>
    </source>
</evidence>
<dbReference type="GO" id="GO:0005743">
    <property type="term" value="C:mitochondrial inner membrane"/>
    <property type="evidence" value="ECO:0007669"/>
    <property type="project" value="UniProtKB-SubCell"/>
</dbReference>
<keyword evidence="13" id="KW-1185">Reference proteome</keyword>
<dbReference type="Gene3D" id="1.50.40.10">
    <property type="entry name" value="Mitochondrial carrier domain"/>
    <property type="match status" value="2"/>
</dbReference>
<dbReference type="PANTHER" id="PTHR45624">
    <property type="entry name" value="MITOCHONDRIAL BASIC AMINO ACIDS TRANSPORTER-RELATED"/>
    <property type="match status" value="1"/>
</dbReference>
<keyword evidence="8" id="KW-0496">Mitochondrion</keyword>
<keyword evidence="6" id="KW-0999">Mitochondrion inner membrane</keyword>
<dbReference type="AlphaFoldDB" id="A0A5N6IKH4"/>
<dbReference type="EMBL" id="ML732912">
    <property type="protein sequence ID" value="KAB8267202.1"/>
    <property type="molecule type" value="Genomic_DNA"/>
</dbReference>
<dbReference type="PANTHER" id="PTHR45624:SF12">
    <property type="entry name" value="MITOCHONDRIAL ORNITHINE TRANSPORTER 1"/>
    <property type="match status" value="1"/>
</dbReference>
<name>A0A5N6IKH4_9EURO</name>
<dbReference type="InterPro" id="IPR050567">
    <property type="entry name" value="Mitochondrial_Carrier"/>
</dbReference>
<dbReference type="SUPFAM" id="SSF103506">
    <property type="entry name" value="Mitochondrial carrier"/>
    <property type="match status" value="1"/>
</dbReference>
<gene>
    <name evidence="12" type="ORF">BDV30DRAFT_231798</name>
</gene>
<keyword evidence="3 11" id="KW-0813">Transport</keyword>
<evidence type="ECO:0000256" key="6">
    <source>
        <dbReference type="ARBA" id="ARBA00022792"/>
    </source>
</evidence>
<dbReference type="GO" id="GO:1990575">
    <property type="term" value="P:mitochondrial L-ornithine transmembrane transport"/>
    <property type="evidence" value="ECO:0007669"/>
    <property type="project" value="TreeGrafter"/>
</dbReference>
<dbReference type="GO" id="GO:0000064">
    <property type="term" value="F:L-ornithine transmembrane transporter activity"/>
    <property type="evidence" value="ECO:0007669"/>
    <property type="project" value="TreeGrafter"/>
</dbReference>
<dbReference type="Pfam" id="PF00153">
    <property type="entry name" value="Mito_carr"/>
    <property type="match status" value="3"/>
</dbReference>
<evidence type="ECO:0000256" key="10">
    <source>
        <dbReference type="PROSITE-ProRule" id="PRU00282"/>
    </source>
</evidence>
<dbReference type="InterPro" id="IPR023395">
    <property type="entry name" value="MCP_dom_sf"/>
</dbReference>
<dbReference type="InterPro" id="IPR018108">
    <property type="entry name" value="MCP_transmembrane"/>
</dbReference>
<keyword evidence="4 10" id="KW-0812">Transmembrane</keyword>
<evidence type="ECO:0000256" key="5">
    <source>
        <dbReference type="ARBA" id="ARBA00022737"/>
    </source>
</evidence>
<evidence type="ECO:0000256" key="9">
    <source>
        <dbReference type="ARBA" id="ARBA00023136"/>
    </source>
</evidence>
<proteinExistence type="inferred from homology"/>
<evidence type="ECO:0000256" key="2">
    <source>
        <dbReference type="ARBA" id="ARBA00006375"/>
    </source>
</evidence>
<evidence type="ECO:0000256" key="7">
    <source>
        <dbReference type="ARBA" id="ARBA00022989"/>
    </source>
</evidence>
<keyword evidence="9 10" id="KW-0472">Membrane</keyword>
<evidence type="ECO:0000313" key="12">
    <source>
        <dbReference type="EMBL" id="KAB8267202.1"/>
    </source>
</evidence>
<feature type="repeat" description="Solcar" evidence="10">
    <location>
        <begin position="200"/>
        <end position="287"/>
    </location>
</feature>
<comment type="similarity">
    <text evidence="2 11">Belongs to the mitochondrial carrier (TC 2.A.29) family.</text>
</comment>
<evidence type="ECO:0000256" key="11">
    <source>
        <dbReference type="RuleBase" id="RU000488"/>
    </source>
</evidence>
<comment type="subcellular location">
    <subcellularLocation>
        <location evidence="1">Mitochondrion inner membrane</location>
        <topology evidence="1">Multi-pass membrane protein</topology>
    </subcellularLocation>
</comment>
<dbReference type="PRINTS" id="PR00926">
    <property type="entry name" value="MITOCARRIER"/>
</dbReference>
<sequence>MASELKANEPNVAVWRETVTDLTAGAAGGAAQVLIDLVKVRLQTQNGGNALSTARNIWAKEGPLAFYKGTLLPLLGVGACVAIEFYNKDKRPGNDPTLSIPQYYLAGAGAGVATSIIISGPVEHIRIRLQTQPHGAARIYNGPLDCALKLIRTAGITGIYRGQAVTPLREIHGYGVWFAAYEGLVGIATDRQQKKREELPSWQIALCGELAGEALWLLSHPLDVIKSKMQSDGFGADKKHRNMRDAFRHTWVTGGLRGLFYGLGPALLRAMPVSAGTFATVEVVRKFLG</sequence>
<keyword evidence="7" id="KW-1133">Transmembrane helix</keyword>
<dbReference type="InterPro" id="IPR002067">
    <property type="entry name" value="MCP"/>
</dbReference>
<dbReference type="PROSITE" id="PS50920">
    <property type="entry name" value="SOLCAR"/>
    <property type="match status" value="3"/>
</dbReference>
<protein>
    <submittedName>
        <fullName evidence="12">Mitochondrial carrier protein</fullName>
    </submittedName>
</protein>
<evidence type="ECO:0000256" key="3">
    <source>
        <dbReference type="ARBA" id="ARBA00022448"/>
    </source>
</evidence>
<evidence type="ECO:0000313" key="13">
    <source>
        <dbReference type="Proteomes" id="UP000326289"/>
    </source>
</evidence>
<dbReference type="Proteomes" id="UP000326289">
    <property type="component" value="Unassembled WGS sequence"/>
</dbReference>
<evidence type="ECO:0000256" key="1">
    <source>
        <dbReference type="ARBA" id="ARBA00004448"/>
    </source>
</evidence>
<keyword evidence="5" id="KW-0677">Repeat</keyword>
<organism evidence="12 13">
    <name type="scientific">Aspergillus minisclerotigenes</name>
    <dbReference type="NCBI Taxonomy" id="656917"/>
    <lineage>
        <taxon>Eukaryota</taxon>
        <taxon>Fungi</taxon>
        <taxon>Dikarya</taxon>
        <taxon>Ascomycota</taxon>
        <taxon>Pezizomycotina</taxon>
        <taxon>Eurotiomycetes</taxon>
        <taxon>Eurotiomycetidae</taxon>
        <taxon>Eurotiales</taxon>
        <taxon>Aspergillaceae</taxon>
        <taxon>Aspergillus</taxon>
        <taxon>Aspergillus subgen. Circumdati</taxon>
    </lineage>
</organism>
<evidence type="ECO:0000256" key="8">
    <source>
        <dbReference type="ARBA" id="ARBA00023128"/>
    </source>
</evidence>
<reference evidence="12 13" key="1">
    <citation type="submission" date="2019-04" db="EMBL/GenBank/DDBJ databases">
        <title>Fungal friends and foes A comparative genomics study of 23 Aspergillus species from section Flavi.</title>
        <authorList>
            <consortium name="DOE Joint Genome Institute"/>
            <person name="Kjaerbolling I."/>
            <person name="Vesth T.C."/>
            <person name="Frisvad J.C."/>
            <person name="Nybo J.L."/>
            <person name="Theobald S."/>
            <person name="Kildgaard S."/>
            <person name="Petersen T.I."/>
            <person name="Kuo A."/>
            <person name="Sato A."/>
            <person name="Lyhne E.K."/>
            <person name="Kogle M.E."/>
            <person name="Wiebenga A."/>
            <person name="Kun R.S."/>
            <person name="Lubbers R.J."/>
            <person name="Makela M.R."/>
            <person name="Barry K."/>
            <person name="Chovatia M."/>
            <person name="Clum A."/>
            <person name="Daum C."/>
            <person name="Haridas S."/>
            <person name="He G."/>
            <person name="LaButti K."/>
            <person name="Lipzen A."/>
            <person name="Mondo S."/>
            <person name="Pangilinan J."/>
            <person name="Riley R."/>
            <person name="Salamov A."/>
            <person name="Simmons B.A."/>
            <person name="Magnuson J.K."/>
            <person name="Henrissat B."/>
            <person name="Mortensen U.H."/>
            <person name="Larsen T.O."/>
            <person name="De vries R.P."/>
            <person name="Grigoriev I.V."/>
            <person name="Machida M."/>
            <person name="Baker S.E."/>
            <person name="Andersen M.R."/>
        </authorList>
    </citation>
    <scope>NUCLEOTIDE SEQUENCE [LARGE SCALE GENOMIC DNA]</scope>
    <source>
        <strain evidence="12 13">CBS 117635</strain>
    </source>
</reference>
<feature type="repeat" description="Solcar" evidence="10">
    <location>
        <begin position="101"/>
        <end position="187"/>
    </location>
</feature>
<accession>A0A5N6IKH4</accession>